<dbReference type="Gene3D" id="3.90.980.10">
    <property type="entry name" value="DNA primase, catalytic core, N-terminal domain"/>
    <property type="match status" value="1"/>
</dbReference>
<evidence type="ECO:0000259" key="15">
    <source>
        <dbReference type="PROSITE" id="PS50880"/>
    </source>
</evidence>
<keyword evidence="4 12" id="KW-0548">Nucleotidyltransferase</keyword>
<keyword evidence="6 12" id="KW-0479">Metal-binding</keyword>
<comment type="caution">
    <text evidence="16">The sequence shown here is derived from an EMBL/GenBank/DDBJ whole genome shotgun (WGS) entry which is preliminary data.</text>
</comment>
<dbReference type="InterPro" id="IPR006171">
    <property type="entry name" value="TOPRIM_dom"/>
</dbReference>
<keyword evidence="8 12" id="KW-0862">Zinc</keyword>
<evidence type="ECO:0000256" key="2">
    <source>
        <dbReference type="ARBA" id="ARBA00022515"/>
    </source>
</evidence>
<name>A0A7V4JP51_9BACT</name>
<dbReference type="Gene3D" id="3.40.1360.10">
    <property type="match status" value="1"/>
</dbReference>
<dbReference type="PANTHER" id="PTHR30313">
    <property type="entry name" value="DNA PRIMASE"/>
    <property type="match status" value="1"/>
</dbReference>
<evidence type="ECO:0000256" key="14">
    <source>
        <dbReference type="PIRSR" id="PIRSR002811-1"/>
    </source>
</evidence>
<evidence type="ECO:0000256" key="11">
    <source>
        <dbReference type="ARBA" id="ARBA00023163"/>
    </source>
</evidence>
<gene>
    <name evidence="12 16" type="primary">dnaG</name>
    <name evidence="16" type="ORF">ENU91_00700</name>
</gene>
<dbReference type="SUPFAM" id="SSF57783">
    <property type="entry name" value="Zinc beta-ribbon"/>
    <property type="match status" value="1"/>
</dbReference>
<evidence type="ECO:0000256" key="6">
    <source>
        <dbReference type="ARBA" id="ARBA00022723"/>
    </source>
</evidence>
<dbReference type="Pfam" id="PF01807">
    <property type="entry name" value="Zn_ribbon_DnaG"/>
    <property type="match status" value="1"/>
</dbReference>
<dbReference type="InterPro" id="IPR036977">
    <property type="entry name" value="DNA_primase_Znf_CHC2"/>
</dbReference>
<evidence type="ECO:0000256" key="10">
    <source>
        <dbReference type="ARBA" id="ARBA00023125"/>
    </source>
</evidence>
<dbReference type="GO" id="GO:0008270">
    <property type="term" value="F:zinc ion binding"/>
    <property type="evidence" value="ECO:0007669"/>
    <property type="project" value="UniProtKB-UniRule"/>
</dbReference>
<keyword evidence="1 12" id="KW-0240">DNA-directed RNA polymerase</keyword>
<evidence type="ECO:0000256" key="4">
    <source>
        <dbReference type="ARBA" id="ARBA00022695"/>
    </source>
</evidence>
<comment type="similarity">
    <text evidence="12 13">Belongs to the DnaG primase family.</text>
</comment>
<dbReference type="NCBIfam" id="TIGR01391">
    <property type="entry name" value="dnaG"/>
    <property type="match status" value="1"/>
</dbReference>
<evidence type="ECO:0000256" key="3">
    <source>
        <dbReference type="ARBA" id="ARBA00022679"/>
    </source>
</evidence>
<keyword evidence="10 12" id="KW-0238">DNA-binding</keyword>
<dbReference type="FunFam" id="3.90.580.10:FF:000001">
    <property type="entry name" value="DNA primase"/>
    <property type="match status" value="1"/>
</dbReference>
<dbReference type="AlphaFoldDB" id="A0A7V4JP51"/>
<dbReference type="SUPFAM" id="SSF56731">
    <property type="entry name" value="DNA primase core"/>
    <property type="match status" value="1"/>
</dbReference>
<protein>
    <recommendedName>
        <fullName evidence="12 13">DNA primase</fullName>
        <ecNumber evidence="12">2.7.7.101</ecNumber>
    </recommendedName>
</protein>
<dbReference type="InterPro" id="IPR030846">
    <property type="entry name" value="DnaG_bac"/>
</dbReference>
<sequence>MSFEDLFEEIKNSYDIVEVISSYVRLKKVGKNFVGFCPFHSEKIPSFVVSPEKQIFKCFGCGAAGDVVTFYTKIKGLSFKEALLELAEKAGISVDKKFFVEKKKEKSLTELNYKVAKFYHHLLYFHSSSKEAREYLEQRGINEETIKNFLLGFAPQDGRVLAGYLRNSSEELAKGEELGLIKRTSDGSYIDLFRGRIIFPIFNLKGKCVGFGARALDKDAEPKYLNTPESKIFKKGEIFYGLYQSKEAIKKENLGLLVEGYFDFLSLWEKGVKNVVATCGTALTESHVKLMKTFTENWIILYDGDLAGKKATLRAISLFLKEGILPRCVILPEEHDPDSWTRKEGLEGETLKKKIEEISVDAITFVINFYKEEYKLNPSKAFKEIMEVFKLTKDPFLRNRIARELSFYLGIPENEVLKYFVKDVYTEEILEKSIEKTKEDVPGLRNIAQFLINYPEYYFELESSGLSKLLEFYSDTIYGRFLKHLLEEFKKGNREVDYIPDLEFQEILSDLLLDPPFENKEEVLYHIKNYIKRELAKKEIRKDTENLKLLQIKGSKEEIEKYLWILKSSITGKLIKETKN</sequence>
<keyword evidence="7 12" id="KW-0863">Zinc-finger</keyword>
<dbReference type="GO" id="GO:0006269">
    <property type="term" value="P:DNA replication, synthesis of primer"/>
    <property type="evidence" value="ECO:0007669"/>
    <property type="project" value="UniProtKB-UniRule"/>
</dbReference>
<dbReference type="SMART" id="SM00493">
    <property type="entry name" value="TOPRIM"/>
    <property type="match status" value="1"/>
</dbReference>
<organism evidence="16">
    <name type="scientific">Thermodesulfobacterium geofontis</name>
    <dbReference type="NCBI Taxonomy" id="1295609"/>
    <lineage>
        <taxon>Bacteria</taxon>
        <taxon>Pseudomonadati</taxon>
        <taxon>Thermodesulfobacteriota</taxon>
        <taxon>Thermodesulfobacteria</taxon>
        <taxon>Thermodesulfobacteriales</taxon>
        <taxon>Thermodesulfobacteriaceae</taxon>
        <taxon>Thermodesulfobacterium</taxon>
    </lineage>
</organism>
<dbReference type="InterPro" id="IPR006295">
    <property type="entry name" value="DNA_primase_DnaG"/>
</dbReference>
<dbReference type="Pfam" id="PF13155">
    <property type="entry name" value="Toprim_2"/>
    <property type="match status" value="1"/>
</dbReference>
<reference evidence="16" key="1">
    <citation type="journal article" date="2020" name="mSystems">
        <title>Genome- and Community-Level Interaction Insights into Carbon Utilization and Element Cycling Functions of Hydrothermarchaeota in Hydrothermal Sediment.</title>
        <authorList>
            <person name="Zhou Z."/>
            <person name="Liu Y."/>
            <person name="Xu W."/>
            <person name="Pan J."/>
            <person name="Luo Z.H."/>
            <person name="Li M."/>
        </authorList>
    </citation>
    <scope>NUCLEOTIDE SEQUENCE [LARGE SCALE GENOMIC DNA]</scope>
    <source>
        <strain evidence="16">SpSt-711</strain>
    </source>
</reference>
<keyword evidence="11 12" id="KW-0804">Transcription</keyword>
<dbReference type="PIRSF" id="PIRSF002811">
    <property type="entry name" value="DnaG"/>
    <property type="match status" value="1"/>
</dbReference>
<keyword evidence="2 12" id="KW-0639">Primosome</keyword>
<dbReference type="GO" id="GO:1990077">
    <property type="term" value="C:primosome complex"/>
    <property type="evidence" value="ECO:0007669"/>
    <property type="project" value="UniProtKB-KW"/>
</dbReference>
<evidence type="ECO:0000256" key="8">
    <source>
        <dbReference type="ARBA" id="ARBA00022833"/>
    </source>
</evidence>
<comment type="domain">
    <text evidence="12">Contains an N-terminal zinc-binding domain, a central core domain that contains the primase activity, and a C-terminal DnaB-binding domain.</text>
</comment>
<keyword evidence="3 12" id="KW-0808">Transferase</keyword>
<comment type="function">
    <text evidence="12 13">RNA polymerase that catalyzes the synthesis of short RNA molecules used as primers for DNA polymerase during DNA replication.</text>
</comment>
<dbReference type="PANTHER" id="PTHR30313:SF2">
    <property type="entry name" value="DNA PRIMASE"/>
    <property type="match status" value="1"/>
</dbReference>
<evidence type="ECO:0000313" key="16">
    <source>
        <dbReference type="EMBL" id="HGU15173.1"/>
    </source>
</evidence>
<evidence type="ECO:0000256" key="1">
    <source>
        <dbReference type="ARBA" id="ARBA00022478"/>
    </source>
</evidence>
<evidence type="ECO:0000256" key="12">
    <source>
        <dbReference type="HAMAP-Rule" id="MF_00974"/>
    </source>
</evidence>
<dbReference type="InterPro" id="IPR013264">
    <property type="entry name" value="DNAG_N"/>
</dbReference>
<dbReference type="InterPro" id="IPR037068">
    <property type="entry name" value="DNA_primase_core_N_sf"/>
</dbReference>
<feature type="domain" description="Toprim" evidence="15">
    <location>
        <begin position="253"/>
        <end position="330"/>
    </location>
</feature>
<comment type="subunit">
    <text evidence="12">Monomer. Interacts with DnaB.</text>
</comment>
<keyword evidence="9" id="KW-0460">Magnesium</keyword>
<dbReference type="GO" id="GO:0005737">
    <property type="term" value="C:cytoplasm"/>
    <property type="evidence" value="ECO:0007669"/>
    <property type="project" value="TreeGrafter"/>
</dbReference>
<evidence type="ECO:0000256" key="7">
    <source>
        <dbReference type="ARBA" id="ARBA00022771"/>
    </source>
</evidence>
<feature type="zinc finger region" description="CHC2-type" evidence="12 14">
    <location>
        <begin position="37"/>
        <end position="61"/>
    </location>
</feature>
<evidence type="ECO:0000256" key="5">
    <source>
        <dbReference type="ARBA" id="ARBA00022705"/>
    </source>
</evidence>
<dbReference type="Gene3D" id="3.90.580.10">
    <property type="entry name" value="Zinc finger, CHC2-type domain"/>
    <property type="match status" value="1"/>
</dbReference>
<evidence type="ECO:0000256" key="13">
    <source>
        <dbReference type="PIRNR" id="PIRNR002811"/>
    </source>
</evidence>
<dbReference type="InterPro" id="IPR002694">
    <property type="entry name" value="Znf_CHC2"/>
</dbReference>
<dbReference type="PROSITE" id="PS50880">
    <property type="entry name" value="TOPRIM"/>
    <property type="match status" value="1"/>
</dbReference>
<accession>A0A7V4JP51</accession>
<dbReference type="InterPro" id="IPR050219">
    <property type="entry name" value="DnaG_primase"/>
</dbReference>
<dbReference type="GO" id="GO:0003677">
    <property type="term" value="F:DNA binding"/>
    <property type="evidence" value="ECO:0007669"/>
    <property type="project" value="UniProtKB-KW"/>
</dbReference>
<comment type="cofactor">
    <cofactor evidence="12 13 14">
        <name>Zn(2+)</name>
        <dbReference type="ChEBI" id="CHEBI:29105"/>
    </cofactor>
    <text evidence="12 13 14">Binds 1 zinc ion per monomer.</text>
</comment>
<dbReference type="CDD" id="cd03364">
    <property type="entry name" value="TOPRIM_DnaG_primases"/>
    <property type="match status" value="1"/>
</dbReference>
<proteinExistence type="inferred from homology"/>
<keyword evidence="5 12" id="KW-0235">DNA replication</keyword>
<dbReference type="HAMAP" id="MF_00974">
    <property type="entry name" value="DNA_primase_DnaG"/>
    <property type="match status" value="1"/>
</dbReference>
<dbReference type="GO" id="GO:0000428">
    <property type="term" value="C:DNA-directed RNA polymerase complex"/>
    <property type="evidence" value="ECO:0007669"/>
    <property type="project" value="UniProtKB-KW"/>
</dbReference>
<dbReference type="EC" id="2.7.7.101" evidence="12"/>
<dbReference type="GO" id="GO:0003899">
    <property type="term" value="F:DNA-directed RNA polymerase activity"/>
    <property type="evidence" value="ECO:0007669"/>
    <property type="project" value="UniProtKB-UniRule"/>
</dbReference>
<evidence type="ECO:0000256" key="9">
    <source>
        <dbReference type="ARBA" id="ARBA00022842"/>
    </source>
</evidence>
<dbReference type="EMBL" id="DTEI01000013">
    <property type="protein sequence ID" value="HGU15173.1"/>
    <property type="molecule type" value="Genomic_DNA"/>
</dbReference>
<dbReference type="InterPro" id="IPR034151">
    <property type="entry name" value="TOPRIM_DnaG_bac"/>
</dbReference>
<dbReference type="Pfam" id="PF08275">
    <property type="entry name" value="DNAG_N"/>
    <property type="match status" value="1"/>
</dbReference>
<dbReference type="SMART" id="SM00400">
    <property type="entry name" value="ZnF_CHCC"/>
    <property type="match status" value="1"/>
</dbReference>
<comment type="catalytic activity">
    <reaction evidence="12">
        <text>ssDNA + n NTP = ssDNA/pppN(pN)n-1 hybrid + (n-1) diphosphate.</text>
        <dbReference type="EC" id="2.7.7.101"/>
    </reaction>
</comment>